<evidence type="ECO:0000256" key="2">
    <source>
        <dbReference type="ARBA" id="ARBA00023125"/>
    </source>
</evidence>
<dbReference type="EMBL" id="JADOUA010000001">
    <property type="protein sequence ID" value="MBG6089039.1"/>
    <property type="molecule type" value="Genomic_DNA"/>
</dbReference>
<evidence type="ECO:0000313" key="6">
    <source>
        <dbReference type="Proteomes" id="UP000614047"/>
    </source>
</evidence>
<dbReference type="Pfam" id="PF14525">
    <property type="entry name" value="AraC_binding_2"/>
    <property type="match status" value="1"/>
</dbReference>
<organism evidence="5 6">
    <name type="scientific">Actinomadura viridis</name>
    <dbReference type="NCBI Taxonomy" id="58110"/>
    <lineage>
        <taxon>Bacteria</taxon>
        <taxon>Bacillati</taxon>
        <taxon>Actinomycetota</taxon>
        <taxon>Actinomycetes</taxon>
        <taxon>Streptosporangiales</taxon>
        <taxon>Thermomonosporaceae</taxon>
        <taxon>Actinomadura</taxon>
    </lineage>
</organism>
<feature type="domain" description="HTH araC/xylS-type" evidence="4">
    <location>
        <begin position="215"/>
        <end position="316"/>
    </location>
</feature>
<dbReference type="GO" id="GO:0003700">
    <property type="term" value="F:DNA-binding transcription factor activity"/>
    <property type="evidence" value="ECO:0007669"/>
    <property type="project" value="InterPro"/>
</dbReference>
<evidence type="ECO:0000256" key="1">
    <source>
        <dbReference type="ARBA" id="ARBA00023015"/>
    </source>
</evidence>
<dbReference type="RefSeq" id="WP_307828904.1">
    <property type="nucleotide sequence ID" value="NZ_BAABES010000022.1"/>
</dbReference>
<keyword evidence="1" id="KW-0805">Transcription regulation</keyword>
<dbReference type="Proteomes" id="UP000614047">
    <property type="component" value="Unassembled WGS sequence"/>
</dbReference>
<evidence type="ECO:0000256" key="3">
    <source>
        <dbReference type="ARBA" id="ARBA00023163"/>
    </source>
</evidence>
<proteinExistence type="predicted"/>
<reference evidence="5" key="1">
    <citation type="submission" date="2020-11" db="EMBL/GenBank/DDBJ databases">
        <title>Sequencing the genomes of 1000 actinobacteria strains.</title>
        <authorList>
            <person name="Klenk H.-P."/>
        </authorList>
    </citation>
    <scope>NUCLEOTIDE SEQUENCE</scope>
    <source>
        <strain evidence="5">DSM 43175</strain>
    </source>
</reference>
<dbReference type="PANTHER" id="PTHR46796:SF6">
    <property type="entry name" value="ARAC SUBFAMILY"/>
    <property type="match status" value="1"/>
</dbReference>
<dbReference type="PROSITE" id="PS00041">
    <property type="entry name" value="HTH_ARAC_FAMILY_1"/>
    <property type="match status" value="1"/>
</dbReference>
<dbReference type="SUPFAM" id="SSF46689">
    <property type="entry name" value="Homeodomain-like"/>
    <property type="match status" value="1"/>
</dbReference>
<dbReference type="Gene3D" id="1.10.10.60">
    <property type="entry name" value="Homeodomain-like"/>
    <property type="match status" value="1"/>
</dbReference>
<sequence length="319" mass="35937">MAEEGYAVETSSTADLTPGERADFWSEHVTAYHCRLDYRFPRGGDFRGRTVRQRSGSYQLIDFWSERIAYARTARQTRQEPEEDYRLLVPVDGPLSLRQDGNEALLTPGSGGLFTLGRPFELVQDAPARAFIMTLPAHEVNGRLNRSSPLATGFDLSTGLGRVVAGMVRDVHEERDRMTGRQFDVVCDRVAELLCMLALGDERPDVPGHLAEVEKMVRRFVRAHAADPALNGAEVARRLGWSLRQVQLALQHAGTTPRELIREERLRLVRDRLHSPQHRHMTITELAHASGFSSASALSTAFRRRFGISPREMRHESGR</sequence>
<protein>
    <submittedName>
        <fullName evidence="5">AraC-like DNA-binding protein</fullName>
    </submittedName>
</protein>
<comment type="caution">
    <text evidence="5">The sequence shown here is derived from an EMBL/GenBank/DDBJ whole genome shotgun (WGS) entry which is preliminary data.</text>
</comment>
<dbReference type="PROSITE" id="PS01124">
    <property type="entry name" value="HTH_ARAC_FAMILY_2"/>
    <property type="match status" value="1"/>
</dbReference>
<dbReference type="SMART" id="SM00342">
    <property type="entry name" value="HTH_ARAC"/>
    <property type="match status" value="1"/>
</dbReference>
<dbReference type="InterPro" id="IPR035418">
    <property type="entry name" value="AraC-bd_2"/>
</dbReference>
<evidence type="ECO:0000259" key="4">
    <source>
        <dbReference type="PROSITE" id="PS01124"/>
    </source>
</evidence>
<keyword evidence="6" id="KW-1185">Reference proteome</keyword>
<dbReference type="InterPro" id="IPR018060">
    <property type="entry name" value="HTH_AraC"/>
</dbReference>
<name>A0A931DDF5_9ACTN</name>
<dbReference type="Pfam" id="PF12833">
    <property type="entry name" value="HTH_18"/>
    <property type="match status" value="1"/>
</dbReference>
<accession>A0A931DDF5</accession>
<dbReference type="PANTHER" id="PTHR46796">
    <property type="entry name" value="HTH-TYPE TRANSCRIPTIONAL ACTIVATOR RHAS-RELATED"/>
    <property type="match status" value="1"/>
</dbReference>
<dbReference type="InterPro" id="IPR009057">
    <property type="entry name" value="Homeodomain-like_sf"/>
</dbReference>
<dbReference type="AlphaFoldDB" id="A0A931DDF5"/>
<dbReference type="GO" id="GO:0043565">
    <property type="term" value="F:sequence-specific DNA binding"/>
    <property type="evidence" value="ECO:0007669"/>
    <property type="project" value="InterPro"/>
</dbReference>
<keyword evidence="2 5" id="KW-0238">DNA-binding</keyword>
<gene>
    <name evidence="5" type="ORF">IW256_003152</name>
</gene>
<keyword evidence="3" id="KW-0804">Transcription</keyword>
<dbReference type="InterPro" id="IPR018062">
    <property type="entry name" value="HTH_AraC-typ_CS"/>
</dbReference>
<dbReference type="InterPro" id="IPR050204">
    <property type="entry name" value="AraC_XylS_family_regulators"/>
</dbReference>
<evidence type="ECO:0000313" key="5">
    <source>
        <dbReference type="EMBL" id="MBG6089039.1"/>
    </source>
</evidence>